<dbReference type="EMBL" id="JAPFFF010000004">
    <property type="protein sequence ID" value="KAK8891939.1"/>
    <property type="molecule type" value="Genomic_DNA"/>
</dbReference>
<dbReference type="Proteomes" id="UP001470230">
    <property type="component" value="Unassembled WGS sequence"/>
</dbReference>
<evidence type="ECO:0000313" key="2">
    <source>
        <dbReference type="EMBL" id="KAK8891939.1"/>
    </source>
</evidence>
<gene>
    <name evidence="2" type="ORF">M9Y10_029161</name>
</gene>
<comment type="caution">
    <text evidence="2">The sequence shown here is derived from an EMBL/GenBank/DDBJ whole genome shotgun (WGS) entry which is preliminary data.</text>
</comment>
<dbReference type="InterPro" id="IPR004147">
    <property type="entry name" value="ABC1_dom"/>
</dbReference>
<sequence>MSFIRPYVQPNASYAKSLFKTIGVDFVINHKDSYKIASDNVFDFIWNASRGKILLYAVSCADSPWFFRQVASSYLHACHFGVDACISCCDLAISQVVNAISPHVPFFNSDQSIQRCTRRIISTMRRNGGVYREMAEMICNFIRAGRLSPDLDDIVTTISEYPCVEAPSKPQPMLNIKSRNKYTAEIVKDQFEYETGIQFFSVFNYVDRYPIEVSNDLIIHNASLATGERVSITVMKRHVQRMRKLDLIPFKLINLLLKPIPFITLEKRIYGSLIDRLTYSLSKELEARRQLLQKFGIDFTQSPSQIFKAARQIPLDFYIAAPLPHLCSTNVLVTDSAPSKLETATITVTKNSPSNSPSEQITQKYIKAKLLQSEARSVVNFTSDLLYKHSLIVPDLGISNLRKLNDRLSLQKFGSMVHLDNDKFSAMLQIFHSYSSKNQKKAISAAQVLGLPQEKIVKMMGSPDLSFGSVRMILKDNGSLLLPLAEASCGMVNSIIDSDSSLFAMEPFLVGAYAKMNNKQKDHSSFPYNLLRWAQYIPFKI</sequence>
<accession>A0ABR2KLC5</accession>
<proteinExistence type="predicted"/>
<organism evidence="2 3">
    <name type="scientific">Tritrichomonas musculus</name>
    <dbReference type="NCBI Taxonomy" id="1915356"/>
    <lineage>
        <taxon>Eukaryota</taxon>
        <taxon>Metamonada</taxon>
        <taxon>Parabasalia</taxon>
        <taxon>Tritrichomonadida</taxon>
        <taxon>Tritrichomonadidae</taxon>
        <taxon>Tritrichomonas</taxon>
    </lineage>
</organism>
<evidence type="ECO:0000259" key="1">
    <source>
        <dbReference type="Pfam" id="PF03109"/>
    </source>
</evidence>
<dbReference type="Pfam" id="PF03109">
    <property type="entry name" value="ABC1"/>
    <property type="match status" value="1"/>
</dbReference>
<reference evidence="2 3" key="1">
    <citation type="submission" date="2024-04" db="EMBL/GenBank/DDBJ databases">
        <title>Tritrichomonas musculus Genome.</title>
        <authorList>
            <person name="Alves-Ferreira E."/>
            <person name="Grigg M."/>
            <person name="Lorenzi H."/>
            <person name="Galac M."/>
        </authorList>
    </citation>
    <scope>NUCLEOTIDE SEQUENCE [LARGE SCALE GENOMIC DNA]</scope>
    <source>
        <strain evidence="2 3">EAF2021</strain>
    </source>
</reference>
<name>A0ABR2KLC5_9EUKA</name>
<keyword evidence="3" id="KW-1185">Reference proteome</keyword>
<evidence type="ECO:0000313" key="3">
    <source>
        <dbReference type="Proteomes" id="UP001470230"/>
    </source>
</evidence>
<protein>
    <recommendedName>
        <fullName evidence="1">ABC1 atypical kinase-like domain-containing protein</fullName>
    </recommendedName>
</protein>
<feature type="domain" description="ABC1 atypical kinase-like" evidence="1">
    <location>
        <begin position="183"/>
        <end position="443"/>
    </location>
</feature>